<dbReference type="AlphaFoldDB" id="A0A0W0XTB9"/>
<dbReference type="GO" id="GO:0006310">
    <property type="term" value="P:DNA recombination"/>
    <property type="evidence" value="ECO:0007669"/>
    <property type="project" value="UniProtKB-KW"/>
</dbReference>
<dbReference type="Gene3D" id="1.10.10.60">
    <property type="entry name" value="Homeodomain-like"/>
    <property type="match status" value="1"/>
</dbReference>
<dbReference type="GO" id="GO:0015074">
    <property type="term" value="P:DNA integration"/>
    <property type="evidence" value="ECO:0007669"/>
    <property type="project" value="InterPro"/>
</dbReference>
<proteinExistence type="predicted"/>
<dbReference type="InterPro" id="IPR001584">
    <property type="entry name" value="Integrase_cat-core"/>
</dbReference>
<dbReference type="Proteomes" id="UP000054618">
    <property type="component" value="Unassembled WGS sequence"/>
</dbReference>
<feature type="domain" description="Integrase catalytic" evidence="2">
    <location>
        <begin position="231"/>
        <end position="383"/>
    </location>
</feature>
<organism evidence="3 4">
    <name type="scientific">Legionella quinlivanii</name>
    <dbReference type="NCBI Taxonomy" id="45073"/>
    <lineage>
        <taxon>Bacteria</taxon>
        <taxon>Pseudomonadati</taxon>
        <taxon>Pseudomonadota</taxon>
        <taxon>Gammaproteobacteria</taxon>
        <taxon>Legionellales</taxon>
        <taxon>Legionellaceae</taxon>
        <taxon>Legionella</taxon>
    </lineage>
</organism>
<name>A0A0W0XTB9_9GAMM</name>
<dbReference type="EMBL" id="LNYS01000020">
    <property type="protein sequence ID" value="KTD47491.1"/>
    <property type="molecule type" value="Genomic_DNA"/>
</dbReference>
<evidence type="ECO:0000256" key="1">
    <source>
        <dbReference type="ARBA" id="ARBA00023172"/>
    </source>
</evidence>
<accession>A0A0W0XTB9</accession>
<comment type="caution">
    <text evidence="3">The sequence shown here is derived from an EMBL/GenBank/DDBJ whole genome shotgun (WGS) entry which is preliminary data.</text>
</comment>
<dbReference type="PANTHER" id="PTHR10948">
    <property type="entry name" value="TRANSPOSASE"/>
    <property type="match status" value="1"/>
</dbReference>
<gene>
    <name evidence="3" type="ORF">Lqui_2417</name>
</gene>
<evidence type="ECO:0000313" key="3">
    <source>
        <dbReference type="EMBL" id="KTD47491.1"/>
    </source>
</evidence>
<dbReference type="PATRIC" id="fig|45073.5.peg.2554"/>
<protein>
    <submittedName>
        <fullName evidence="3">IS30B/C/D transposase</fullName>
    </submittedName>
</protein>
<reference evidence="3 4" key="1">
    <citation type="submission" date="2015-11" db="EMBL/GenBank/DDBJ databases">
        <title>Genomic analysis of 38 Legionella species identifies large and diverse effector repertoires.</title>
        <authorList>
            <person name="Burstein D."/>
            <person name="Amaro F."/>
            <person name="Zusman T."/>
            <person name="Lifshitz Z."/>
            <person name="Cohen O."/>
            <person name="Gilbert J.A."/>
            <person name="Pupko T."/>
            <person name="Shuman H.A."/>
            <person name="Segal G."/>
        </authorList>
    </citation>
    <scope>NUCLEOTIDE SEQUENCE [LARGE SCALE GENOMIC DNA]</scope>
    <source>
        <strain evidence="3 4">CDC#1442-AUS-E</strain>
    </source>
</reference>
<dbReference type="RefSeq" id="WP_058508500.1">
    <property type="nucleotide sequence ID" value="NZ_CAAAIK010000035.1"/>
</dbReference>
<dbReference type="InterPro" id="IPR036397">
    <property type="entry name" value="RNaseH_sf"/>
</dbReference>
<evidence type="ECO:0000259" key="2">
    <source>
        <dbReference type="PROSITE" id="PS50994"/>
    </source>
</evidence>
<dbReference type="InterPro" id="IPR051917">
    <property type="entry name" value="Transposase-Integrase"/>
</dbReference>
<dbReference type="NCBIfam" id="NF033563">
    <property type="entry name" value="transpos_IS30"/>
    <property type="match status" value="1"/>
</dbReference>
<dbReference type="STRING" id="45073.Lqui_2417"/>
<dbReference type="Pfam" id="PF00665">
    <property type="entry name" value="rve"/>
    <property type="match status" value="1"/>
</dbReference>
<dbReference type="GO" id="GO:0003676">
    <property type="term" value="F:nucleic acid binding"/>
    <property type="evidence" value="ECO:0007669"/>
    <property type="project" value="InterPro"/>
</dbReference>
<dbReference type="Gene3D" id="3.30.420.10">
    <property type="entry name" value="Ribonuclease H-like superfamily/Ribonuclease H"/>
    <property type="match status" value="1"/>
</dbReference>
<evidence type="ECO:0000313" key="4">
    <source>
        <dbReference type="Proteomes" id="UP000054618"/>
    </source>
</evidence>
<dbReference type="InterPro" id="IPR053392">
    <property type="entry name" value="Transposase_IS30-like"/>
</dbReference>
<dbReference type="PANTHER" id="PTHR10948:SF23">
    <property type="entry name" value="TRANSPOSASE INSI FOR INSERTION SEQUENCE ELEMENT IS30A-RELATED"/>
    <property type="match status" value="1"/>
</dbReference>
<dbReference type="OrthoDB" id="9803231at2"/>
<dbReference type="Pfam" id="PF13936">
    <property type="entry name" value="HTH_38"/>
    <property type="match status" value="1"/>
</dbReference>
<keyword evidence="1" id="KW-0233">DNA recombination</keyword>
<dbReference type="GO" id="GO:0032196">
    <property type="term" value="P:transposition"/>
    <property type="evidence" value="ECO:0007669"/>
    <property type="project" value="TreeGrafter"/>
</dbReference>
<dbReference type="SUPFAM" id="SSF53098">
    <property type="entry name" value="Ribonuclease H-like"/>
    <property type="match status" value="1"/>
</dbReference>
<keyword evidence="4" id="KW-1185">Reference proteome</keyword>
<dbReference type="GO" id="GO:0004803">
    <property type="term" value="F:transposase activity"/>
    <property type="evidence" value="ECO:0007669"/>
    <property type="project" value="TreeGrafter"/>
</dbReference>
<dbReference type="InterPro" id="IPR012337">
    <property type="entry name" value="RNaseH-like_sf"/>
</dbReference>
<dbReference type="InterPro" id="IPR025246">
    <property type="entry name" value="IS30-like_HTH"/>
</dbReference>
<sequence>MVRALSKRSFTEHQQDVIWSLWSQGKSLSEIGRQLNKHAGSIFCFLQKSGGIKPVKSIRSKQALTLYEREEISRGLSANLSIRTIAKTLNRSPSTISREINRNGGISKYRAILADKQTWIRAKRPKQSKLQINILLNDIIADKLSNKWSPEQISGYLKRTYPNNTAMNISHESIYKTLYVQSRGHLKKELLTHLRTQRVMRQSKKFNTKGNARGGIIDAVSIHDRPKEIDSRTVPGHWEGDLICGSNKSYVATLVERTSRFTLLVKLTGNDTASVVHAITNKIIELPNQLKKSLTWDRGMELAKHKKFTIDTEIKVYFCDPKSPWQRGTNENTNRLLRQYMPKKTDLGIHSQFDLDRIAKELNERPRKTLNFLSPADKLNEVLQ</sequence>
<dbReference type="GO" id="GO:0005829">
    <property type="term" value="C:cytosol"/>
    <property type="evidence" value="ECO:0007669"/>
    <property type="project" value="TreeGrafter"/>
</dbReference>
<dbReference type="PROSITE" id="PS50994">
    <property type="entry name" value="INTEGRASE"/>
    <property type="match status" value="1"/>
</dbReference>